<proteinExistence type="predicted"/>
<dbReference type="GO" id="GO:0006598">
    <property type="term" value="P:polyamine catabolic process"/>
    <property type="evidence" value="ECO:0007669"/>
    <property type="project" value="TreeGrafter"/>
</dbReference>
<accession>A0A9N8HT72</accession>
<feature type="compositionally biased region" description="Pro residues" evidence="1">
    <location>
        <begin position="88"/>
        <end position="117"/>
    </location>
</feature>
<feature type="compositionally biased region" description="Pro residues" evidence="1">
    <location>
        <begin position="236"/>
        <end position="257"/>
    </location>
</feature>
<dbReference type="OrthoDB" id="5046242at2759"/>
<evidence type="ECO:0000259" key="2">
    <source>
        <dbReference type="Pfam" id="PF01593"/>
    </source>
</evidence>
<feature type="compositionally biased region" description="Polar residues" evidence="1">
    <location>
        <begin position="210"/>
        <end position="235"/>
    </location>
</feature>
<organism evidence="3 4">
    <name type="scientific">Seminavis robusta</name>
    <dbReference type="NCBI Taxonomy" id="568900"/>
    <lineage>
        <taxon>Eukaryota</taxon>
        <taxon>Sar</taxon>
        <taxon>Stramenopiles</taxon>
        <taxon>Ochrophyta</taxon>
        <taxon>Bacillariophyta</taxon>
        <taxon>Bacillariophyceae</taxon>
        <taxon>Bacillariophycidae</taxon>
        <taxon>Naviculales</taxon>
        <taxon>Naviculaceae</taxon>
        <taxon>Seminavis</taxon>
    </lineage>
</organism>
<dbReference type="Proteomes" id="UP001153069">
    <property type="component" value="Unassembled WGS sequence"/>
</dbReference>
<feature type="compositionally biased region" description="Gly residues" evidence="1">
    <location>
        <begin position="40"/>
        <end position="52"/>
    </location>
</feature>
<feature type="compositionally biased region" description="Polar residues" evidence="1">
    <location>
        <begin position="262"/>
        <end position="282"/>
    </location>
</feature>
<evidence type="ECO:0000313" key="4">
    <source>
        <dbReference type="Proteomes" id="UP001153069"/>
    </source>
</evidence>
<keyword evidence="4" id="KW-1185">Reference proteome</keyword>
<feature type="compositionally biased region" description="Pro residues" evidence="1">
    <location>
        <begin position="189"/>
        <end position="205"/>
    </location>
</feature>
<dbReference type="EMBL" id="CAICTM010001242">
    <property type="protein sequence ID" value="CAB9521878.1"/>
    <property type="molecule type" value="Genomic_DNA"/>
</dbReference>
<feature type="region of interest" description="Disordered" evidence="1">
    <location>
        <begin position="1"/>
        <end position="282"/>
    </location>
</feature>
<reference evidence="3" key="1">
    <citation type="submission" date="2020-06" db="EMBL/GenBank/DDBJ databases">
        <authorList>
            <consortium name="Plant Systems Biology data submission"/>
        </authorList>
    </citation>
    <scope>NUCLEOTIDE SEQUENCE</scope>
    <source>
        <strain evidence="3">D6</strain>
    </source>
</reference>
<dbReference type="PANTHER" id="PTHR10742">
    <property type="entry name" value="FLAVIN MONOAMINE OXIDASE"/>
    <property type="match status" value="1"/>
</dbReference>
<gene>
    <name evidence="3" type="ORF">SEMRO_1244_G255600.1</name>
</gene>
<comment type="caution">
    <text evidence="3">The sequence shown here is derived from an EMBL/GenBank/DDBJ whole genome shotgun (WGS) entry which is preliminary data.</text>
</comment>
<evidence type="ECO:0000256" key="1">
    <source>
        <dbReference type="SAM" id="MobiDB-lite"/>
    </source>
</evidence>
<name>A0A9N8HT72_9STRA</name>
<dbReference type="Gene3D" id="3.50.50.60">
    <property type="entry name" value="FAD/NAD(P)-binding domain"/>
    <property type="match status" value="1"/>
</dbReference>
<feature type="compositionally biased region" description="Pro residues" evidence="1">
    <location>
        <begin position="61"/>
        <end position="73"/>
    </location>
</feature>
<dbReference type="GO" id="GO:0016491">
    <property type="term" value="F:oxidoreductase activity"/>
    <property type="evidence" value="ECO:0007669"/>
    <property type="project" value="InterPro"/>
</dbReference>
<dbReference type="PANTHER" id="PTHR10742:SF313">
    <property type="entry name" value="AMINE OXIDASE"/>
    <property type="match status" value="1"/>
</dbReference>
<dbReference type="AlphaFoldDB" id="A0A9N8HT72"/>
<dbReference type="Gene3D" id="3.90.660.10">
    <property type="match status" value="1"/>
</dbReference>
<evidence type="ECO:0000313" key="3">
    <source>
        <dbReference type="EMBL" id="CAB9521878.1"/>
    </source>
</evidence>
<feature type="domain" description="Amine oxidase" evidence="2">
    <location>
        <begin position="305"/>
        <end position="767"/>
    </location>
</feature>
<dbReference type="InterPro" id="IPR002937">
    <property type="entry name" value="Amino_oxidase"/>
</dbReference>
<dbReference type="Pfam" id="PF01593">
    <property type="entry name" value="Amino_oxidase"/>
    <property type="match status" value="1"/>
</dbReference>
<dbReference type="SUPFAM" id="SSF51905">
    <property type="entry name" value="FAD/NAD(P)-binding domain"/>
    <property type="match status" value="1"/>
</dbReference>
<sequence length="791" mass="86738">MDNNNNNKMDNNKNDMGEDIANPSQGDIGRETPNIAPGGADLGGITIIGGNGESQWITPSPINPPAPATPGTPNPTLGSTPSPITVQTPPPTLQPVMPPPVPPPSSPPPSSPPPANTPNPTRDIPGGMGGAALGPLTIIKYTGNPEPATQPPTTGAPMTPEPATQPPTTGAPITPEPATQPPTTGAPMTPRPVTTPPTTPSPVTNPPMTQSPIPVTNPPTTSIPVTNPPVAQTPLTNPPVTQPPVANPPVTQPPVTNPPTTESPVTNAPITSPPSADQSQEPKWNENMVCLNTVYTDVVIVGAGMAGVSAAVTLQNEDPNLSYVILESTDRVGGRVKSMTFGVQGNEWTVEDGANWIMEFKNNPMWALMEQYDFQTAFNDVEDYTVYNEFGQLVDPDIYQDKMDKLMDAWGKAVDDADEQWTSNHEGYADLGVRYLLQKYGWRVPDDASGNLDFMAEFYMLDWEYAARDTSVRYFPYFDEDDYYHITDPRGYEIVPQQYFLNNANRNSLKTNSRVVKIAYNEAIQNNGKNYQAVVTAMDGSTTCTNYVAQRVISTVSIGVLNHDLIAFDPPLRYPHEKYSPYSMALYVKVFYQFPVKFWDTTEFILTARPVGQRGHCHHWQNMDLPQFMPGSGIIRCEMMTEAFNELKHSETNQLTDETLLALLEPLRITYGAATVGTPLAMYYTQNNNNVDFGYGSYANWKIGKTFTDYAHFFGGIPNVVNHCDHNGCSDSGDWVLHFSGAATCYVYAEFVHGAYWAGERDANYVLESLGYNVKTDKSPCDEDWKWFDDR</sequence>
<protein>
    <submittedName>
        <fullName evidence="3">Polyamine oxidase 1</fullName>
    </submittedName>
</protein>
<dbReference type="InterPro" id="IPR036188">
    <property type="entry name" value="FAD/NAD-bd_sf"/>
</dbReference>
<dbReference type="InterPro" id="IPR050281">
    <property type="entry name" value="Flavin_monoamine_oxidase"/>
</dbReference>